<comment type="caution">
    <text evidence="9">The sequence shown here is derived from an EMBL/GenBank/DDBJ whole genome shotgun (WGS) entry which is preliminary data.</text>
</comment>
<feature type="transmembrane region" description="Helical" evidence="7">
    <location>
        <begin position="346"/>
        <end position="365"/>
    </location>
</feature>
<feature type="transmembrane region" description="Helical" evidence="7">
    <location>
        <begin position="235"/>
        <end position="253"/>
    </location>
</feature>
<dbReference type="Proteomes" id="UP000824998">
    <property type="component" value="Unassembled WGS sequence"/>
</dbReference>
<dbReference type="Gene3D" id="1.20.1250.20">
    <property type="entry name" value="MFS general substrate transporter like domains"/>
    <property type="match status" value="1"/>
</dbReference>
<evidence type="ECO:0000256" key="2">
    <source>
        <dbReference type="ARBA" id="ARBA00022448"/>
    </source>
</evidence>
<keyword evidence="4 7" id="KW-1133">Transmembrane helix</keyword>
<dbReference type="PANTHER" id="PTHR23504">
    <property type="entry name" value="MAJOR FACILITATOR SUPERFAMILY DOMAIN-CONTAINING PROTEIN 10"/>
    <property type="match status" value="1"/>
</dbReference>
<dbReference type="PRINTS" id="PR01035">
    <property type="entry name" value="TCRTETA"/>
</dbReference>
<dbReference type="SUPFAM" id="SSF103473">
    <property type="entry name" value="MFS general substrate transporter"/>
    <property type="match status" value="1"/>
</dbReference>
<protein>
    <submittedName>
        <fullName evidence="9">MFS transporter-like protein</fullName>
    </submittedName>
</protein>
<dbReference type="InterPro" id="IPR020846">
    <property type="entry name" value="MFS_dom"/>
</dbReference>
<evidence type="ECO:0000313" key="10">
    <source>
        <dbReference type="Proteomes" id="UP000824998"/>
    </source>
</evidence>
<dbReference type="CDD" id="cd17330">
    <property type="entry name" value="MFS_SLC46_TetA_like"/>
    <property type="match status" value="1"/>
</dbReference>
<feature type="compositionally biased region" description="Polar residues" evidence="6">
    <location>
        <begin position="41"/>
        <end position="55"/>
    </location>
</feature>
<feature type="transmembrane region" description="Helical" evidence="7">
    <location>
        <begin position="143"/>
        <end position="165"/>
    </location>
</feature>
<dbReference type="InterPro" id="IPR011701">
    <property type="entry name" value="MFS"/>
</dbReference>
<comment type="subcellular location">
    <subcellularLocation>
        <location evidence="1">Membrane</location>
        <topology evidence="1">Multi-pass membrane protein</topology>
    </subcellularLocation>
</comment>
<feature type="compositionally biased region" description="Acidic residues" evidence="6">
    <location>
        <begin position="552"/>
        <end position="572"/>
    </location>
</feature>
<dbReference type="PROSITE" id="PS50850">
    <property type="entry name" value="MFS"/>
    <property type="match status" value="1"/>
</dbReference>
<evidence type="ECO:0000313" key="9">
    <source>
        <dbReference type="EMBL" id="KAG9233024.1"/>
    </source>
</evidence>
<feature type="transmembrane region" description="Helical" evidence="7">
    <location>
        <begin position="417"/>
        <end position="436"/>
    </location>
</feature>
<keyword evidence="10" id="KW-1185">Reference proteome</keyword>
<feature type="transmembrane region" description="Helical" evidence="7">
    <location>
        <begin position="385"/>
        <end position="405"/>
    </location>
</feature>
<dbReference type="InterPro" id="IPR001958">
    <property type="entry name" value="Tet-R_TetA/multi-R_MdtG-like"/>
</dbReference>
<feature type="region of interest" description="Disordered" evidence="6">
    <location>
        <begin position="299"/>
        <end position="318"/>
    </location>
</feature>
<feature type="region of interest" description="Disordered" evidence="6">
    <location>
        <begin position="1"/>
        <end position="67"/>
    </location>
</feature>
<dbReference type="InterPro" id="IPR036259">
    <property type="entry name" value="MFS_trans_sf"/>
</dbReference>
<evidence type="ECO:0000256" key="4">
    <source>
        <dbReference type="ARBA" id="ARBA00022989"/>
    </source>
</evidence>
<feature type="transmembrane region" description="Helical" evidence="7">
    <location>
        <begin position="526"/>
        <end position="546"/>
    </location>
</feature>
<dbReference type="GO" id="GO:0016020">
    <property type="term" value="C:membrane"/>
    <property type="evidence" value="ECO:0007669"/>
    <property type="project" value="UniProtKB-SubCell"/>
</dbReference>
<dbReference type="Pfam" id="PF07690">
    <property type="entry name" value="MFS_1"/>
    <property type="match status" value="1"/>
</dbReference>
<reference evidence="9" key="1">
    <citation type="journal article" date="2021" name="IMA Fungus">
        <title>Genomic characterization of three marine fungi, including Emericellopsis atlantica sp. nov. with signatures of a generalist lifestyle and marine biomass degradation.</title>
        <authorList>
            <person name="Hagestad O.C."/>
            <person name="Hou L."/>
            <person name="Andersen J.H."/>
            <person name="Hansen E.H."/>
            <person name="Altermark B."/>
            <person name="Li C."/>
            <person name="Kuhnert E."/>
            <person name="Cox R.J."/>
            <person name="Crous P.W."/>
            <person name="Spatafora J.W."/>
            <person name="Lail K."/>
            <person name="Amirebrahimi M."/>
            <person name="Lipzen A."/>
            <person name="Pangilinan J."/>
            <person name="Andreopoulos W."/>
            <person name="Hayes R.D."/>
            <person name="Ng V."/>
            <person name="Grigoriev I.V."/>
            <person name="Jackson S.A."/>
            <person name="Sutton T.D.S."/>
            <person name="Dobson A.D.W."/>
            <person name="Rama T."/>
        </authorList>
    </citation>
    <scope>NUCLEOTIDE SEQUENCE</scope>
    <source>
        <strain evidence="9">TRa018bII</strain>
    </source>
</reference>
<keyword evidence="2" id="KW-0813">Transport</keyword>
<sequence length="580" mass="62825">MASKDSQMSPRLDRRKSSTPHYQTFPTPPPKSRGRPPVSPTSSNSCPDGSSNPPNHNGGDDEHQSSPLPTRQLAVLAVIALAEQTALNSISPYLPEMTSTFPEVDVQSLGLYVGIIGSSFALAQFATNFFWGWCSDRVGRKPVVMLGTILTAACFVAFGFCRTLWQAVLVQAFMGLVNGNQGVVSTCLGEITDRSNQSKAFVYLPVIYGIGGITGPALGGLLVKHGALYPYLLPNIFSAAILVVDLVITGIFLEESLEQAKELPPLQKRAGNMFSWIWQFIGGSHRPTYLNRRLPRHSRVDGRMDEPSDDSASDAGSENHSLLSIPELFPRNHNHLGKEILNRNTILLLGTYLVFQLSNISFNNLYPIFASSPAPTGRQLKTEEIGLSLSFAGIITIVFQVGIFGKLKEKMGNKATYRAGLFLFFVSMMLMPWVGYRDSPAPFGWGSGVVWLWLELGFVLLLKTVAAVGGLTSALLLITNSAPNHSVLGTLNGLAQTLSAAGRAIGPFVSGGLFSISTQVRPKGEALAWGVFGGIAFLGWLASYGIRGEELEGDDWEGSESPEEEDDDDVEQDAGINRRR</sequence>
<accession>A0A9P8C409</accession>
<name>A0A9P8C409_9HELO</name>
<dbReference type="EMBL" id="MU251519">
    <property type="protein sequence ID" value="KAG9233024.1"/>
    <property type="molecule type" value="Genomic_DNA"/>
</dbReference>
<organism evidence="9 10">
    <name type="scientific">Amylocarpus encephaloides</name>
    <dbReference type="NCBI Taxonomy" id="45428"/>
    <lineage>
        <taxon>Eukaryota</taxon>
        <taxon>Fungi</taxon>
        <taxon>Dikarya</taxon>
        <taxon>Ascomycota</taxon>
        <taxon>Pezizomycotina</taxon>
        <taxon>Leotiomycetes</taxon>
        <taxon>Helotiales</taxon>
        <taxon>Helotiales incertae sedis</taxon>
        <taxon>Amylocarpus</taxon>
    </lineage>
</organism>
<feature type="transmembrane region" description="Helical" evidence="7">
    <location>
        <begin position="111"/>
        <end position="131"/>
    </location>
</feature>
<keyword evidence="3 7" id="KW-0812">Transmembrane</keyword>
<evidence type="ECO:0000256" key="1">
    <source>
        <dbReference type="ARBA" id="ARBA00004141"/>
    </source>
</evidence>
<evidence type="ECO:0000256" key="7">
    <source>
        <dbReference type="SAM" id="Phobius"/>
    </source>
</evidence>
<evidence type="ECO:0000259" key="8">
    <source>
        <dbReference type="PROSITE" id="PS50850"/>
    </source>
</evidence>
<evidence type="ECO:0000256" key="5">
    <source>
        <dbReference type="ARBA" id="ARBA00023136"/>
    </source>
</evidence>
<dbReference type="PANTHER" id="PTHR23504:SF39">
    <property type="entry name" value="TRANSPORTER, PUTATIVE (AFU_ORTHOLOGUE AFUA_6G03860)-RELATED"/>
    <property type="match status" value="1"/>
</dbReference>
<proteinExistence type="predicted"/>
<feature type="transmembrane region" description="Helical" evidence="7">
    <location>
        <begin position="200"/>
        <end position="223"/>
    </location>
</feature>
<dbReference type="GO" id="GO:0022857">
    <property type="term" value="F:transmembrane transporter activity"/>
    <property type="evidence" value="ECO:0007669"/>
    <property type="project" value="InterPro"/>
</dbReference>
<feature type="transmembrane region" description="Helical" evidence="7">
    <location>
        <begin position="456"/>
        <end position="478"/>
    </location>
</feature>
<dbReference type="AlphaFoldDB" id="A0A9P8C409"/>
<feature type="region of interest" description="Disordered" evidence="6">
    <location>
        <begin position="552"/>
        <end position="580"/>
    </location>
</feature>
<keyword evidence="5 7" id="KW-0472">Membrane</keyword>
<dbReference type="OrthoDB" id="10262656at2759"/>
<evidence type="ECO:0000256" key="6">
    <source>
        <dbReference type="SAM" id="MobiDB-lite"/>
    </source>
</evidence>
<feature type="domain" description="Major facilitator superfamily (MFS) profile" evidence="8">
    <location>
        <begin position="72"/>
        <end position="551"/>
    </location>
</feature>
<evidence type="ECO:0000256" key="3">
    <source>
        <dbReference type="ARBA" id="ARBA00022692"/>
    </source>
</evidence>
<gene>
    <name evidence="9" type="ORF">BJ875DRAFT_403779</name>
</gene>